<sequence>MRASKFCVDRVTFLGGGIEIGFNLARIERARTDRLNQLVTLRQSLGEILLKGGWVGALRLWDRGHAPLIFLLEDIEELGI</sequence>
<accession>A0A1B1AKG3</accession>
<reference evidence="1 2" key="1">
    <citation type="submission" date="2015-11" db="EMBL/GenBank/DDBJ databases">
        <title>Whole-Genome Sequence of Candidatus Oderbacter manganicum from the National Park Lower Oder Valley, Germany.</title>
        <authorList>
            <person name="Braun B."/>
            <person name="Liere K."/>
            <person name="Szewzyk U."/>
        </authorList>
    </citation>
    <scope>NUCLEOTIDE SEQUENCE [LARGE SCALE GENOMIC DNA]</scope>
    <source>
        <strain evidence="1 2">OTSz_A_272</strain>
    </source>
</reference>
<protein>
    <submittedName>
        <fullName evidence="1">Uncharacterized protein</fullName>
    </submittedName>
</protein>
<dbReference type="AlphaFoldDB" id="A0A1B1AKG3"/>
<name>A0A1B1AKG3_9PROT</name>
<organism evidence="1 2">
    <name type="scientific">Candidatus Viadribacter manganicus</name>
    <dbReference type="NCBI Taxonomy" id="1759059"/>
    <lineage>
        <taxon>Bacteria</taxon>
        <taxon>Pseudomonadati</taxon>
        <taxon>Pseudomonadota</taxon>
        <taxon>Alphaproteobacteria</taxon>
        <taxon>Hyphomonadales</taxon>
        <taxon>Hyphomonadaceae</taxon>
        <taxon>Candidatus Viadribacter</taxon>
    </lineage>
</organism>
<dbReference type="KEGG" id="cbot:ATE48_14555"/>
<dbReference type="InParanoid" id="A0A1B1AKG3"/>
<proteinExistence type="predicted"/>
<dbReference type="EMBL" id="CP013244">
    <property type="protein sequence ID" value="ANP47047.1"/>
    <property type="molecule type" value="Genomic_DNA"/>
</dbReference>
<dbReference type="Proteomes" id="UP000092498">
    <property type="component" value="Chromosome"/>
</dbReference>
<evidence type="ECO:0000313" key="2">
    <source>
        <dbReference type="Proteomes" id="UP000092498"/>
    </source>
</evidence>
<gene>
    <name evidence="1" type="ORF">ATE48_14555</name>
</gene>
<keyword evidence="2" id="KW-1185">Reference proteome</keyword>
<evidence type="ECO:0000313" key="1">
    <source>
        <dbReference type="EMBL" id="ANP47047.1"/>
    </source>
</evidence>